<evidence type="ECO:0000313" key="10">
    <source>
        <dbReference type="Proteomes" id="UP001210231"/>
    </source>
</evidence>
<sequence length="174" mass="20094">MKHTKWILALLAIIFIGISSFKKPDFITSKYYIVISKTNNTLTLYDKDDWIYEYPCTFGSDDLGDKMMEGDRKTPEGIYKIIYKKPHAKWNKMLMLDYPNETDKAKFSKRKTEGKIPAKARIGGGIAIHGTWKNDDRAVDELQNWTEGCVSMFNADLNELYNIIEPGTQVIIKR</sequence>
<evidence type="ECO:0000256" key="5">
    <source>
        <dbReference type="ARBA" id="ARBA00022984"/>
    </source>
</evidence>
<dbReference type="Proteomes" id="UP001210231">
    <property type="component" value="Unassembled WGS sequence"/>
</dbReference>
<protein>
    <submittedName>
        <fullName evidence="9">L,D-transpeptidase</fullName>
    </submittedName>
</protein>
<keyword evidence="4 7" id="KW-0133">Cell shape</keyword>
<keyword evidence="6 7" id="KW-0961">Cell wall biogenesis/degradation</keyword>
<feature type="domain" description="L,D-TPase catalytic" evidence="8">
    <location>
        <begin position="31"/>
        <end position="173"/>
    </location>
</feature>
<comment type="pathway">
    <text evidence="1 7">Cell wall biogenesis; peptidoglycan biosynthesis.</text>
</comment>
<dbReference type="Pfam" id="PF03734">
    <property type="entry name" value="YkuD"/>
    <property type="match status" value="1"/>
</dbReference>
<comment type="similarity">
    <text evidence="2">Belongs to the YkuD family.</text>
</comment>
<name>A0ABT4UJ99_9BACT</name>
<accession>A0ABT4UJ99</accession>
<keyword evidence="10" id="KW-1185">Reference proteome</keyword>
<dbReference type="PANTHER" id="PTHR36699">
    <property type="entry name" value="LD-TRANSPEPTIDASE"/>
    <property type="match status" value="1"/>
</dbReference>
<evidence type="ECO:0000256" key="6">
    <source>
        <dbReference type="ARBA" id="ARBA00023316"/>
    </source>
</evidence>
<dbReference type="CDD" id="cd16913">
    <property type="entry name" value="YkuD_like"/>
    <property type="match status" value="1"/>
</dbReference>
<evidence type="ECO:0000256" key="7">
    <source>
        <dbReference type="PROSITE-ProRule" id="PRU01373"/>
    </source>
</evidence>
<evidence type="ECO:0000256" key="3">
    <source>
        <dbReference type="ARBA" id="ARBA00022679"/>
    </source>
</evidence>
<dbReference type="PROSITE" id="PS52029">
    <property type="entry name" value="LD_TPASE"/>
    <property type="match status" value="1"/>
</dbReference>
<evidence type="ECO:0000256" key="1">
    <source>
        <dbReference type="ARBA" id="ARBA00004752"/>
    </source>
</evidence>
<feature type="active site" description="Nucleophile" evidence="7">
    <location>
        <position position="149"/>
    </location>
</feature>
<organism evidence="9 10">
    <name type="scientific">Polluticaenibacter yanchengensis</name>
    <dbReference type="NCBI Taxonomy" id="3014562"/>
    <lineage>
        <taxon>Bacteria</taxon>
        <taxon>Pseudomonadati</taxon>
        <taxon>Bacteroidota</taxon>
        <taxon>Chitinophagia</taxon>
        <taxon>Chitinophagales</taxon>
        <taxon>Chitinophagaceae</taxon>
        <taxon>Polluticaenibacter</taxon>
    </lineage>
</organism>
<reference evidence="9 10" key="1">
    <citation type="submission" date="2022-12" db="EMBL/GenBank/DDBJ databases">
        <title>Chitinophagaceae gen. sp. nov., a new member of the family Chitinophagaceae, isolated from soil in a chemical factory.</title>
        <authorList>
            <person name="Ke Z."/>
        </authorList>
    </citation>
    <scope>NUCLEOTIDE SEQUENCE [LARGE SCALE GENOMIC DNA]</scope>
    <source>
        <strain evidence="9 10">LY-5</strain>
    </source>
</reference>
<evidence type="ECO:0000256" key="4">
    <source>
        <dbReference type="ARBA" id="ARBA00022960"/>
    </source>
</evidence>
<comment type="caution">
    <text evidence="9">The sequence shown here is derived from an EMBL/GenBank/DDBJ whole genome shotgun (WGS) entry which is preliminary data.</text>
</comment>
<dbReference type="InterPro" id="IPR038063">
    <property type="entry name" value="Transpep_catalytic_dom"/>
</dbReference>
<dbReference type="Gene3D" id="2.40.440.10">
    <property type="entry name" value="L,D-transpeptidase catalytic domain-like"/>
    <property type="match status" value="1"/>
</dbReference>
<evidence type="ECO:0000256" key="2">
    <source>
        <dbReference type="ARBA" id="ARBA00005992"/>
    </source>
</evidence>
<dbReference type="PANTHER" id="PTHR36699:SF1">
    <property type="entry name" value="L,D-TRANSPEPTIDASE YAFK-RELATED"/>
    <property type="match status" value="1"/>
</dbReference>
<proteinExistence type="inferred from homology"/>
<gene>
    <name evidence="9" type="ORF">O3P16_08840</name>
</gene>
<feature type="active site" description="Proton donor/acceptor" evidence="7">
    <location>
        <position position="129"/>
    </location>
</feature>
<keyword evidence="5 7" id="KW-0573">Peptidoglycan synthesis</keyword>
<dbReference type="EMBL" id="JAQGEF010000008">
    <property type="protein sequence ID" value="MDA3614912.1"/>
    <property type="molecule type" value="Genomic_DNA"/>
</dbReference>
<dbReference type="SUPFAM" id="SSF141523">
    <property type="entry name" value="L,D-transpeptidase catalytic domain-like"/>
    <property type="match status" value="1"/>
</dbReference>
<evidence type="ECO:0000259" key="8">
    <source>
        <dbReference type="PROSITE" id="PS52029"/>
    </source>
</evidence>
<dbReference type="RefSeq" id="WP_407031236.1">
    <property type="nucleotide sequence ID" value="NZ_JAQGEF010000008.1"/>
</dbReference>
<evidence type="ECO:0000313" key="9">
    <source>
        <dbReference type="EMBL" id="MDA3614912.1"/>
    </source>
</evidence>
<keyword evidence="3" id="KW-0808">Transferase</keyword>
<dbReference type="InterPro" id="IPR005490">
    <property type="entry name" value="LD_TPept_cat_dom"/>
</dbReference>